<evidence type="ECO:0000256" key="5">
    <source>
        <dbReference type="ARBA" id="ARBA00022927"/>
    </source>
</evidence>
<organism evidence="8 9">
    <name type="scientific">Pan troglodytes</name>
    <name type="common">Chimpanzee</name>
    <dbReference type="NCBI Taxonomy" id="9598"/>
    <lineage>
        <taxon>Eukaryota</taxon>
        <taxon>Metazoa</taxon>
        <taxon>Chordata</taxon>
        <taxon>Craniata</taxon>
        <taxon>Vertebrata</taxon>
        <taxon>Euteleostomi</taxon>
        <taxon>Mammalia</taxon>
        <taxon>Eutheria</taxon>
        <taxon>Euarchontoglires</taxon>
        <taxon>Primates</taxon>
        <taxon>Haplorrhini</taxon>
        <taxon>Catarrhini</taxon>
        <taxon>Hominidae</taxon>
        <taxon>Pan</taxon>
    </lineage>
</organism>
<comment type="subcellular location">
    <subcellularLocation>
        <location evidence="1">Endosome</location>
    </subcellularLocation>
</comment>
<gene>
    <name evidence="8" type="ORF">CK820_G0043470</name>
</gene>
<dbReference type="GO" id="GO:0032456">
    <property type="term" value="P:endocytic recycling"/>
    <property type="evidence" value="ECO:0007669"/>
    <property type="project" value="InterPro"/>
</dbReference>
<evidence type="ECO:0000313" key="8">
    <source>
        <dbReference type="EMBL" id="PNI91551.1"/>
    </source>
</evidence>
<accession>A0A2J8Q5J8</accession>
<evidence type="ECO:0000256" key="6">
    <source>
        <dbReference type="ARBA" id="ARBA00023838"/>
    </source>
</evidence>
<dbReference type="GO" id="GO:0015031">
    <property type="term" value="P:protein transport"/>
    <property type="evidence" value="ECO:0007669"/>
    <property type="project" value="UniProtKB-KW"/>
</dbReference>
<dbReference type="InterPro" id="IPR029705">
    <property type="entry name" value="VPS35L"/>
</dbReference>
<evidence type="ECO:0000256" key="1">
    <source>
        <dbReference type="ARBA" id="ARBA00004177"/>
    </source>
</evidence>
<feature type="non-terminal residue" evidence="8">
    <location>
        <position position="95"/>
    </location>
</feature>
<sequence length="95" mass="10757">MGLTPSPCLQPLLTPQPWQLPCSRRKRDRDDNSVVGSDFEPWANKRGEILARYTTTEKLSINLFMGSEKGKAGTATLAMSEKVRTRLEELDDFEE</sequence>
<reference evidence="8 9" key="1">
    <citation type="submission" date="2017-12" db="EMBL/GenBank/DDBJ databases">
        <title>High-resolution comparative analysis of great ape genomes.</title>
        <authorList>
            <person name="Pollen A."/>
            <person name="Hastie A."/>
            <person name="Hormozdiari F."/>
            <person name="Dougherty M."/>
            <person name="Liu R."/>
            <person name="Chaisson M."/>
            <person name="Hoppe E."/>
            <person name="Hill C."/>
            <person name="Pang A."/>
            <person name="Hillier L."/>
            <person name="Baker C."/>
            <person name="Armstrong J."/>
            <person name="Shendure J."/>
            <person name="Paten B."/>
            <person name="Wilson R."/>
            <person name="Chao H."/>
            <person name="Schneider V."/>
            <person name="Ventura M."/>
            <person name="Kronenberg Z."/>
            <person name="Murali S."/>
            <person name="Gordon D."/>
            <person name="Cantsilieris S."/>
            <person name="Munson K."/>
            <person name="Nelson B."/>
            <person name="Raja A."/>
            <person name="Underwood J."/>
            <person name="Diekhans M."/>
            <person name="Fiddes I."/>
            <person name="Haussler D."/>
            <person name="Eichler E."/>
        </authorList>
    </citation>
    <scope>NUCLEOTIDE SEQUENCE [LARGE SCALE GENOMIC DNA]</scope>
    <source>
        <strain evidence="8">Yerkes chimp pedigree #C0471</strain>
    </source>
</reference>
<evidence type="ECO:0000256" key="7">
    <source>
        <dbReference type="SAM" id="MobiDB-lite"/>
    </source>
</evidence>
<keyword evidence="4" id="KW-0967">Endosome</keyword>
<comment type="caution">
    <text evidence="8">The sequence shown here is derived from an EMBL/GenBank/DDBJ whole genome shotgun (WGS) entry which is preliminary data.</text>
</comment>
<dbReference type="PANTHER" id="PTHR13673:SF0">
    <property type="entry name" value="VPS35 ENDOSOMAL PROTEIN-SORTING FACTOR-LIKE"/>
    <property type="match status" value="1"/>
</dbReference>
<name>A0A2J8Q5J8_PANTR</name>
<feature type="region of interest" description="Disordered" evidence="7">
    <location>
        <begin position="1"/>
        <end position="36"/>
    </location>
</feature>
<keyword evidence="5" id="KW-0653">Protein transport</keyword>
<dbReference type="GO" id="GO:0005768">
    <property type="term" value="C:endosome"/>
    <property type="evidence" value="ECO:0007669"/>
    <property type="project" value="UniProtKB-SubCell"/>
</dbReference>
<evidence type="ECO:0000256" key="2">
    <source>
        <dbReference type="ARBA" id="ARBA00010704"/>
    </source>
</evidence>
<evidence type="ECO:0000256" key="4">
    <source>
        <dbReference type="ARBA" id="ARBA00022753"/>
    </source>
</evidence>
<dbReference type="AlphaFoldDB" id="A0A2J8Q5J8"/>
<comment type="similarity">
    <text evidence="2">Belongs to the VPS35L family.</text>
</comment>
<dbReference type="EMBL" id="NBAG03000076">
    <property type="protein sequence ID" value="PNI91551.1"/>
    <property type="molecule type" value="Genomic_DNA"/>
</dbReference>
<protein>
    <recommendedName>
        <fullName evidence="6">VPS35 endosomal protein-sorting factor-like</fullName>
    </recommendedName>
</protein>
<dbReference type="PANTHER" id="PTHR13673">
    <property type="entry name" value="ESOPHAGEAL CANCER ASSOCIATED PROTEIN"/>
    <property type="match status" value="1"/>
</dbReference>
<dbReference type="Proteomes" id="UP000236370">
    <property type="component" value="Unassembled WGS sequence"/>
</dbReference>
<evidence type="ECO:0000313" key="9">
    <source>
        <dbReference type="Proteomes" id="UP000236370"/>
    </source>
</evidence>
<proteinExistence type="inferred from homology"/>
<keyword evidence="3" id="KW-0813">Transport</keyword>
<evidence type="ECO:0000256" key="3">
    <source>
        <dbReference type="ARBA" id="ARBA00022448"/>
    </source>
</evidence>
<feature type="compositionally biased region" description="Low complexity" evidence="7">
    <location>
        <begin position="1"/>
        <end position="22"/>
    </location>
</feature>